<dbReference type="EMBL" id="KP704668">
    <property type="protein sequence ID" value="AKF42364.1"/>
    <property type="molecule type" value="mRNA"/>
</dbReference>
<dbReference type="Pfam" id="PF03405">
    <property type="entry name" value="FA_desaturase_2"/>
    <property type="match status" value="2"/>
</dbReference>
<evidence type="ECO:0000256" key="8">
    <source>
        <dbReference type="ARBA" id="ARBA00022640"/>
    </source>
</evidence>
<keyword evidence="11" id="KW-0809">Transit peptide</keyword>
<keyword evidence="9 17" id="KW-0479">Metal-binding</keyword>
<evidence type="ECO:0000256" key="5">
    <source>
        <dbReference type="ARBA" id="ARBA00012617"/>
    </source>
</evidence>
<dbReference type="GO" id="GO:0009507">
    <property type="term" value="C:chloroplast"/>
    <property type="evidence" value="ECO:0007669"/>
    <property type="project" value="UniProtKB-SubCell"/>
</dbReference>
<evidence type="ECO:0000256" key="6">
    <source>
        <dbReference type="ARBA" id="ARBA00022516"/>
    </source>
</evidence>
<dbReference type="Gene3D" id="1.10.620.20">
    <property type="entry name" value="Ribonucleotide Reductase, subunit A"/>
    <property type="match status" value="2"/>
</dbReference>
<keyword evidence="10" id="KW-0276">Fatty acid metabolism</keyword>
<proteinExistence type="evidence at transcript level"/>
<comment type="cofactor">
    <cofactor evidence="17">
        <name>Fe cation</name>
        <dbReference type="ChEBI" id="CHEBI:24875"/>
    </cofactor>
    <text evidence="17">Binds 2 iron ions per subunit.</text>
</comment>
<evidence type="ECO:0000256" key="12">
    <source>
        <dbReference type="ARBA" id="ARBA00023002"/>
    </source>
</evidence>
<comment type="catalytic activity">
    <reaction evidence="16">
        <text>octadecanoyl-[ACP] + 2 reduced [2Fe-2S]-[ferredoxin] + O2 + 2 H(+) = (9Z)-octadecenoyl-[ACP] + 2 oxidized [2Fe-2S]-[ferredoxin] + 2 H2O</text>
        <dbReference type="Rhea" id="RHEA:11776"/>
        <dbReference type="Rhea" id="RHEA-COMP:9656"/>
        <dbReference type="Rhea" id="RHEA-COMP:9924"/>
        <dbReference type="Rhea" id="RHEA-COMP:10000"/>
        <dbReference type="Rhea" id="RHEA-COMP:10001"/>
        <dbReference type="ChEBI" id="CHEBI:15377"/>
        <dbReference type="ChEBI" id="CHEBI:15378"/>
        <dbReference type="ChEBI" id="CHEBI:15379"/>
        <dbReference type="ChEBI" id="CHEBI:33737"/>
        <dbReference type="ChEBI" id="CHEBI:33738"/>
        <dbReference type="ChEBI" id="CHEBI:78495"/>
        <dbReference type="ChEBI" id="CHEBI:78783"/>
        <dbReference type="EC" id="1.14.19.2"/>
    </reaction>
</comment>
<evidence type="ECO:0000256" key="1">
    <source>
        <dbReference type="ARBA" id="ARBA00001954"/>
    </source>
</evidence>
<keyword evidence="14" id="KW-0443">Lipid metabolism</keyword>
<keyword evidence="12" id="KW-0560">Oxidoreductase</keyword>
<evidence type="ECO:0000256" key="14">
    <source>
        <dbReference type="ARBA" id="ARBA00023098"/>
    </source>
</evidence>
<evidence type="ECO:0000256" key="11">
    <source>
        <dbReference type="ARBA" id="ARBA00022946"/>
    </source>
</evidence>
<dbReference type="AlphaFoldDB" id="A0A0F6SYU0"/>
<dbReference type="PANTHER" id="PTHR31155:SF27">
    <property type="entry name" value="STEAROYL-[ACYL-CARRIER-PROTEIN] 9-DESATURASE 5, CHLOROPLASTIC"/>
    <property type="match status" value="1"/>
</dbReference>
<feature type="binding site" evidence="17">
    <location>
        <position position="177"/>
    </location>
    <ligand>
        <name>Fe cation</name>
        <dbReference type="ChEBI" id="CHEBI:24875"/>
        <label>1</label>
    </ligand>
</feature>
<sequence>MAFPSGPKVLSPCTALDLIPKSAWKVEKKAYHPAKDAVGFRRTHSLPPEKLEIFKSLESWATDNILVLLNHVERSWEPQDFLPTSESEEGFFEQVKELRERSKEIPDDCFDQLVGNMVTEEDTKWENNPYNGFILSYILRFKKEQTIFIAHGNTARLVKAHGNIKLAKICGTIASDEKRHEAAYTKIVDKLFQIDPDGTMLALLVYDGQDDYLLEHISALSQKLGGYTAKDYAEVLDFLIGRWKIDKLTGLCSEGRRAQDFVCGLPPKIKRLEEWAQGKANQASTIPFSWIFGREIII</sequence>
<dbReference type="PIRSF" id="PIRSF000346">
    <property type="entry name" value="Dlt9_acylACP_des"/>
    <property type="match status" value="1"/>
</dbReference>
<evidence type="ECO:0000256" key="17">
    <source>
        <dbReference type="PIRSR" id="PIRSR000346-1"/>
    </source>
</evidence>
<evidence type="ECO:0000256" key="2">
    <source>
        <dbReference type="ARBA" id="ARBA00004229"/>
    </source>
</evidence>
<evidence type="ECO:0000256" key="9">
    <source>
        <dbReference type="ARBA" id="ARBA00022723"/>
    </source>
</evidence>
<feature type="binding site" evidence="17">
    <location>
        <position position="177"/>
    </location>
    <ligand>
        <name>Fe cation</name>
        <dbReference type="ChEBI" id="CHEBI:24875"/>
        <label>2</label>
    </ligand>
</feature>
<dbReference type="SMR" id="A0A0F6SYU0"/>
<comment type="pathway">
    <text evidence="3">Lipid metabolism; fatty acid metabolism.</text>
</comment>
<organism evidence="18">
    <name type="scientific">Theobroma cacao</name>
    <name type="common">Cacao</name>
    <name type="synonym">Cocoa</name>
    <dbReference type="NCBI Taxonomy" id="3641"/>
    <lineage>
        <taxon>Eukaryota</taxon>
        <taxon>Viridiplantae</taxon>
        <taxon>Streptophyta</taxon>
        <taxon>Embryophyta</taxon>
        <taxon>Tracheophyta</taxon>
        <taxon>Spermatophyta</taxon>
        <taxon>Magnoliopsida</taxon>
        <taxon>eudicotyledons</taxon>
        <taxon>Gunneridae</taxon>
        <taxon>Pentapetalae</taxon>
        <taxon>rosids</taxon>
        <taxon>malvids</taxon>
        <taxon>Malvales</taxon>
        <taxon>Malvaceae</taxon>
        <taxon>Byttnerioideae</taxon>
        <taxon>Theobroma</taxon>
    </lineage>
</organism>
<feature type="binding site" evidence="17">
    <location>
        <position position="180"/>
    </location>
    <ligand>
        <name>Fe cation</name>
        <dbReference type="ChEBI" id="CHEBI:24875"/>
        <label>2</label>
    </ligand>
</feature>
<name>A0A0F6SYU0_THECC</name>
<accession>A0A0F6SYU0</accession>
<evidence type="ECO:0000256" key="7">
    <source>
        <dbReference type="ARBA" id="ARBA00022528"/>
    </source>
</evidence>
<keyword evidence="6" id="KW-0444">Lipid biosynthesis</keyword>
<keyword evidence="13 17" id="KW-0408">Iron</keyword>
<dbReference type="BRENDA" id="1.14.19.2">
    <property type="organism ID" value="6277"/>
</dbReference>
<keyword evidence="15" id="KW-0275">Fatty acid biosynthesis</keyword>
<dbReference type="GO" id="GO:0046872">
    <property type="term" value="F:metal ion binding"/>
    <property type="evidence" value="ECO:0007669"/>
    <property type="project" value="UniProtKB-KW"/>
</dbReference>
<dbReference type="SUPFAM" id="SSF47240">
    <property type="entry name" value="Ferritin-like"/>
    <property type="match status" value="1"/>
</dbReference>
<evidence type="ECO:0000256" key="10">
    <source>
        <dbReference type="ARBA" id="ARBA00022832"/>
    </source>
</evidence>
<dbReference type="InterPro" id="IPR009078">
    <property type="entry name" value="Ferritin-like_SF"/>
</dbReference>
<feature type="binding site" evidence="17">
    <location>
        <position position="144"/>
    </location>
    <ligand>
        <name>Fe cation</name>
        <dbReference type="ChEBI" id="CHEBI:24875"/>
        <label>2</label>
    </ligand>
</feature>
<dbReference type="EC" id="1.14.19.2" evidence="5"/>
<reference evidence="18" key="1">
    <citation type="journal article" date="2015" name="Front. Plant Sci.">
        <title>Characterization of a stearoyl-acyl carrier protein desaturase gene family from chocolate tree, Theobroma cacao L.</title>
        <authorList>
            <person name="Zhang Y."/>
            <person name="Maximova S.N."/>
            <person name="Guiltinan M.J."/>
        </authorList>
    </citation>
    <scope>NUCLEOTIDE SEQUENCE</scope>
</reference>
<feature type="binding site" evidence="17">
    <location>
        <position position="120"/>
    </location>
    <ligand>
        <name>Fe cation</name>
        <dbReference type="ChEBI" id="CHEBI:24875"/>
        <label>1</label>
    </ligand>
</feature>
<comment type="similarity">
    <text evidence="4">Belongs to the fatty acid desaturase type 2 family.</text>
</comment>
<gene>
    <name evidence="18" type="primary">SAD8</name>
</gene>
<protein>
    <recommendedName>
        <fullName evidence="5">stearoyl-[acyl-carrier-protein] 9-desaturase</fullName>
        <ecNumber evidence="5">1.14.19.2</ecNumber>
    </recommendedName>
</protein>
<keyword evidence="8" id="KW-0934">Plastid</keyword>
<dbReference type="InterPro" id="IPR012348">
    <property type="entry name" value="RNR-like"/>
</dbReference>
<evidence type="ECO:0000256" key="4">
    <source>
        <dbReference type="ARBA" id="ARBA00008749"/>
    </source>
</evidence>
<keyword evidence="7" id="KW-0150">Chloroplast</keyword>
<evidence type="ECO:0000256" key="15">
    <source>
        <dbReference type="ARBA" id="ARBA00023160"/>
    </source>
</evidence>
<evidence type="ECO:0000256" key="16">
    <source>
        <dbReference type="ARBA" id="ARBA00049304"/>
    </source>
</evidence>
<dbReference type="GO" id="GO:0006633">
    <property type="term" value="P:fatty acid biosynthetic process"/>
    <property type="evidence" value="ECO:0007669"/>
    <property type="project" value="UniProtKB-KW"/>
</dbReference>
<dbReference type="PANTHER" id="PTHR31155">
    <property type="entry name" value="ACYL- ACYL-CARRIER-PROTEIN DESATURASE-RELATED"/>
    <property type="match status" value="1"/>
</dbReference>
<dbReference type="GO" id="GO:0045300">
    <property type="term" value="F:stearoyl-[ACP] desaturase activity"/>
    <property type="evidence" value="ECO:0007669"/>
    <property type="project" value="UniProtKB-EC"/>
</dbReference>
<evidence type="ECO:0000256" key="3">
    <source>
        <dbReference type="ARBA" id="ARBA00004872"/>
    </source>
</evidence>
<comment type="subcellular location">
    <subcellularLocation>
        <location evidence="2">Plastid</location>
        <location evidence="2">Chloroplast</location>
    </subcellularLocation>
</comment>
<evidence type="ECO:0000313" key="18">
    <source>
        <dbReference type="EMBL" id="AKF42364.1"/>
    </source>
</evidence>
<evidence type="ECO:0000256" key="13">
    <source>
        <dbReference type="ARBA" id="ARBA00023004"/>
    </source>
</evidence>
<comment type="cofactor">
    <cofactor evidence="1">
        <name>Fe(2+)</name>
        <dbReference type="ChEBI" id="CHEBI:29033"/>
    </cofactor>
</comment>
<dbReference type="InterPro" id="IPR005067">
    <property type="entry name" value="Fatty_acid_desaturase-2"/>
</dbReference>